<protein>
    <submittedName>
        <fullName evidence="1">Unannotated protein</fullName>
    </submittedName>
</protein>
<sequence>MSGCCHDLLGTIFINDMVVAIAQSIGIVEGDLVLTKVAFALD</sequence>
<name>A0A6J7TBD0_9ZZZZ</name>
<gene>
    <name evidence="1" type="ORF">UFOPK4265_00711</name>
</gene>
<accession>A0A6J7TBD0</accession>
<dbReference type="AlphaFoldDB" id="A0A6J7TBD0"/>
<dbReference type="EMBL" id="CAFBQK010000078">
    <property type="protein sequence ID" value="CAB5051139.1"/>
    <property type="molecule type" value="Genomic_DNA"/>
</dbReference>
<evidence type="ECO:0000313" key="1">
    <source>
        <dbReference type="EMBL" id="CAB5051139.1"/>
    </source>
</evidence>
<reference evidence="1" key="1">
    <citation type="submission" date="2020-05" db="EMBL/GenBank/DDBJ databases">
        <authorList>
            <person name="Chiriac C."/>
            <person name="Salcher M."/>
            <person name="Ghai R."/>
            <person name="Kavagutti S V."/>
        </authorList>
    </citation>
    <scope>NUCLEOTIDE SEQUENCE</scope>
</reference>
<proteinExistence type="predicted"/>
<organism evidence="1">
    <name type="scientific">freshwater metagenome</name>
    <dbReference type="NCBI Taxonomy" id="449393"/>
    <lineage>
        <taxon>unclassified sequences</taxon>
        <taxon>metagenomes</taxon>
        <taxon>ecological metagenomes</taxon>
    </lineage>
</organism>